<evidence type="ECO:0000256" key="3">
    <source>
        <dbReference type="ARBA" id="ARBA00023163"/>
    </source>
</evidence>
<evidence type="ECO:0000313" key="6">
    <source>
        <dbReference type="Proteomes" id="UP000239772"/>
    </source>
</evidence>
<dbReference type="PANTHER" id="PTHR30204:SF92">
    <property type="entry name" value="HTH-TYPE TRANSCRIPTIONAL REGULATOR ZNTR"/>
    <property type="match status" value="1"/>
</dbReference>
<protein>
    <submittedName>
        <fullName evidence="5">MerR family transcriptional regulator</fullName>
    </submittedName>
</protein>
<name>A0A2T1HVI2_9HYPH</name>
<dbReference type="AlphaFoldDB" id="A0A2T1HVI2"/>
<dbReference type="InterPro" id="IPR000551">
    <property type="entry name" value="MerR-type_HTH_dom"/>
</dbReference>
<dbReference type="GO" id="GO:0003700">
    <property type="term" value="F:DNA-binding transcription factor activity"/>
    <property type="evidence" value="ECO:0007669"/>
    <property type="project" value="InterPro"/>
</dbReference>
<dbReference type="Pfam" id="PF09278">
    <property type="entry name" value="MerR-DNA-bind"/>
    <property type="match status" value="1"/>
</dbReference>
<dbReference type="OrthoDB" id="9802944at2"/>
<dbReference type="PROSITE" id="PS50937">
    <property type="entry name" value="HTH_MERR_2"/>
    <property type="match status" value="1"/>
</dbReference>
<dbReference type="Pfam" id="PF00376">
    <property type="entry name" value="MerR"/>
    <property type="match status" value="1"/>
</dbReference>
<evidence type="ECO:0000259" key="4">
    <source>
        <dbReference type="PROSITE" id="PS50937"/>
    </source>
</evidence>
<dbReference type="RefSeq" id="WP_106335900.1">
    <property type="nucleotide sequence ID" value="NZ_PVZS01000006.1"/>
</dbReference>
<proteinExistence type="predicted"/>
<dbReference type="EMBL" id="PVZS01000006">
    <property type="protein sequence ID" value="PSC05657.1"/>
    <property type="molecule type" value="Genomic_DNA"/>
</dbReference>
<keyword evidence="2" id="KW-0238">DNA-binding</keyword>
<evidence type="ECO:0000256" key="2">
    <source>
        <dbReference type="ARBA" id="ARBA00023125"/>
    </source>
</evidence>
<gene>
    <name evidence="5" type="ORF">SLNSH_06650</name>
</gene>
<organism evidence="5 6">
    <name type="scientific">Alsobacter soli</name>
    <dbReference type="NCBI Taxonomy" id="2109933"/>
    <lineage>
        <taxon>Bacteria</taxon>
        <taxon>Pseudomonadati</taxon>
        <taxon>Pseudomonadota</taxon>
        <taxon>Alphaproteobacteria</taxon>
        <taxon>Hyphomicrobiales</taxon>
        <taxon>Alsobacteraceae</taxon>
        <taxon>Alsobacter</taxon>
    </lineage>
</organism>
<accession>A0A2T1HVI2</accession>
<evidence type="ECO:0000256" key="1">
    <source>
        <dbReference type="ARBA" id="ARBA00023015"/>
    </source>
</evidence>
<comment type="caution">
    <text evidence="5">The sequence shown here is derived from an EMBL/GenBank/DDBJ whole genome shotgun (WGS) entry which is preliminary data.</text>
</comment>
<dbReference type="CDD" id="cd04785">
    <property type="entry name" value="HTH_CadR-PbrR-like"/>
    <property type="match status" value="1"/>
</dbReference>
<dbReference type="Proteomes" id="UP000239772">
    <property type="component" value="Unassembled WGS sequence"/>
</dbReference>
<dbReference type="PROSITE" id="PS00552">
    <property type="entry name" value="HTH_MERR_1"/>
    <property type="match status" value="1"/>
</dbReference>
<dbReference type="PRINTS" id="PR00040">
    <property type="entry name" value="HTHMERR"/>
</dbReference>
<dbReference type="InterPro" id="IPR009061">
    <property type="entry name" value="DNA-bd_dom_put_sf"/>
</dbReference>
<dbReference type="InterPro" id="IPR015358">
    <property type="entry name" value="Tscrpt_reg_MerR_DNA-bd"/>
</dbReference>
<keyword evidence="3" id="KW-0804">Transcription</keyword>
<feature type="domain" description="HTH merR-type" evidence="4">
    <location>
        <begin position="5"/>
        <end position="74"/>
    </location>
</feature>
<evidence type="ECO:0000313" key="5">
    <source>
        <dbReference type="EMBL" id="PSC05657.1"/>
    </source>
</evidence>
<keyword evidence="6" id="KW-1185">Reference proteome</keyword>
<dbReference type="InterPro" id="IPR047057">
    <property type="entry name" value="MerR_fam"/>
</dbReference>
<keyword evidence="1" id="KW-0805">Transcription regulation</keyword>
<dbReference type="GO" id="GO:0003677">
    <property type="term" value="F:DNA binding"/>
    <property type="evidence" value="ECO:0007669"/>
    <property type="project" value="UniProtKB-KW"/>
</dbReference>
<dbReference type="SUPFAM" id="SSF46955">
    <property type="entry name" value="Putative DNA-binding domain"/>
    <property type="match status" value="1"/>
</dbReference>
<dbReference type="Gene3D" id="1.10.1660.10">
    <property type="match status" value="1"/>
</dbReference>
<sequence>MAAETFPIGEAARRCGVKVPTIRYYEGIGLLPAPSRTEGNRRLFDAADLRRLAFIRHARELGFEVDAIRTLLSLQDDPDQPCAAADAIARERLADVEQRIAKLMALKDELERMLEQCASGRVAECRVIETLADTTHRHGPFT</sequence>
<dbReference type="SMART" id="SM00422">
    <property type="entry name" value="HTH_MERR"/>
    <property type="match status" value="1"/>
</dbReference>
<reference evidence="6" key="1">
    <citation type="submission" date="2018-03" db="EMBL/GenBank/DDBJ databases">
        <authorList>
            <person name="Sun L."/>
            <person name="Liu H."/>
            <person name="Chen W."/>
            <person name="Huang K."/>
            <person name="Liu W."/>
            <person name="Gao X."/>
        </authorList>
    </citation>
    <scope>NUCLEOTIDE SEQUENCE [LARGE SCALE GENOMIC DNA]</scope>
    <source>
        <strain evidence="6">SH9</strain>
    </source>
</reference>
<dbReference type="PANTHER" id="PTHR30204">
    <property type="entry name" value="REDOX-CYCLING DRUG-SENSING TRANSCRIPTIONAL ACTIVATOR SOXR"/>
    <property type="match status" value="1"/>
</dbReference>